<dbReference type="AlphaFoldDB" id="A0A9N8DTE0"/>
<feature type="compositionally biased region" description="Polar residues" evidence="1">
    <location>
        <begin position="311"/>
        <end position="339"/>
    </location>
</feature>
<feature type="compositionally biased region" description="Basic residues" evidence="1">
    <location>
        <begin position="28"/>
        <end position="43"/>
    </location>
</feature>
<sequence>MTLPGHAMEDTPDLEVLLAPKAIEKGNAKRKSSISAGGKKHHLFGSLSTKRSSSGNGSSKNNKSGNCSKRKSGGSSVGSRRRKKRQSSDRSVDTPPSVTSTESSIDNMKPTQRKGGHRGGPKSVSRKGVPTGKNSKKSDRENGAGMEAVSPDYYYLSIPWIIKTWSYFLTVVVPFTILYYCFCGIFHSSATHQNVFLQKVCIANVLFNGLGCTWRTGSWARQSLDARGIHAGPPGDKQPSPPPLTSKGTGSSIKKRLPGRTRSGKSRDGRNPGSIIGNIPLPRSPTLKMPHRIRRKTMPGGADSEAAVPSNDATTIAASSPDQSMSSRPHSRSQHNTQVIGKREYSVRGQGEK</sequence>
<feature type="region of interest" description="Disordered" evidence="1">
    <location>
        <begin position="26"/>
        <end position="144"/>
    </location>
</feature>
<dbReference type="Proteomes" id="UP001153069">
    <property type="component" value="Unassembled WGS sequence"/>
</dbReference>
<accession>A0A9N8DTE0</accession>
<keyword evidence="2" id="KW-1133">Transmembrane helix</keyword>
<feature type="compositionally biased region" description="Basic residues" evidence="1">
    <location>
        <begin position="253"/>
        <end position="264"/>
    </location>
</feature>
<keyword evidence="2" id="KW-0472">Membrane</keyword>
<feature type="compositionally biased region" description="Basic residues" evidence="1">
    <location>
        <begin position="111"/>
        <end position="120"/>
    </location>
</feature>
<evidence type="ECO:0000313" key="4">
    <source>
        <dbReference type="Proteomes" id="UP001153069"/>
    </source>
</evidence>
<reference evidence="3" key="1">
    <citation type="submission" date="2020-06" db="EMBL/GenBank/DDBJ databases">
        <authorList>
            <consortium name="Plant Systems Biology data submission"/>
        </authorList>
    </citation>
    <scope>NUCLEOTIDE SEQUENCE</scope>
    <source>
        <strain evidence="3">D6</strain>
    </source>
</reference>
<gene>
    <name evidence="3" type="ORF">SEMRO_337_G120700.1</name>
</gene>
<name>A0A9N8DTE0_9STRA</name>
<feature type="compositionally biased region" description="Low complexity" evidence="1">
    <location>
        <begin position="45"/>
        <end position="78"/>
    </location>
</feature>
<proteinExistence type="predicted"/>
<feature type="compositionally biased region" description="Polar residues" evidence="1">
    <location>
        <begin position="94"/>
        <end position="110"/>
    </location>
</feature>
<protein>
    <submittedName>
        <fullName evidence="3">Uncharacterized protein</fullName>
    </submittedName>
</protein>
<evidence type="ECO:0000256" key="2">
    <source>
        <dbReference type="SAM" id="Phobius"/>
    </source>
</evidence>
<feature type="region of interest" description="Disordered" evidence="1">
    <location>
        <begin position="226"/>
        <end position="353"/>
    </location>
</feature>
<keyword evidence="2" id="KW-0812">Transmembrane</keyword>
<organism evidence="3 4">
    <name type="scientific">Seminavis robusta</name>
    <dbReference type="NCBI Taxonomy" id="568900"/>
    <lineage>
        <taxon>Eukaryota</taxon>
        <taxon>Sar</taxon>
        <taxon>Stramenopiles</taxon>
        <taxon>Ochrophyta</taxon>
        <taxon>Bacillariophyta</taxon>
        <taxon>Bacillariophyceae</taxon>
        <taxon>Bacillariophycidae</taxon>
        <taxon>Naviculales</taxon>
        <taxon>Naviculaceae</taxon>
        <taxon>Seminavis</taxon>
    </lineage>
</organism>
<keyword evidence="4" id="KW-1185">Reference proteome</keyword>
<comment type="caution">
    <text evidence="3">The sequence shown here is derived from an EMBL/GenBank/DDBJ whole genome shotgun (WGS) entry which is preliminary data.</text>
</comment>
<dbReference type="EMBL" id="CAICTM010000336">
    <property type="protein sequence ID" value="CAB9508209.1"/>
    <property type="molecule type" value="Genomic_DNA"/>
</dbReference>
<feature type="transmembrane region" description="Helical" evidence="2">
    <location>
        <begin position="165"/>
        <end position="187"/>
    </location>
</feature>
<evidence type="ECO:0000256" key="1">
    <source>
        <dbReference type="SAM" id="MobiDB-lite"/>
    </source>
</evidence>
<evidence type="ECO:0000313" key="3">
    <source>
        <dbReference type="EMBL" id="CAB9508209.1"/>
    </source>
</evidence>
<feature type="compositionally biased region" description="Basic and acidic residues" evidence="1">
    <location>
        <begin position="341"/>
        <end position="353"/>
    </location>
</feature>